<evidence type="ECO:0000256" key="2">
    <source>
        <dbReference type="ARBA" id="ARBA00022692"/>
    </source>
</evidence>
<dbReference type="PANTHER" id="PTHR48022">
    <property type="entry name" value="PLASTIDIC GLUCOSE TRANSPORTER 4"/>
    <property type="match status" value="1"/>
</dbReference>
<comment type="caution">
    <text evidence="5">The sequence shown here is derived from an EMBL/GenBank/DDBJ whole genome shotgun (WGS) entry which is preliminary data.</text>
</comment>
<dbReference type="InterPro" id="IPR050360">
    <property type="entry name" value="MFS_Sugar_Transporters"/>
</dbReference>
<organism evidence="5 6">
    <name type="scientific">Saitozyma podzolica</name>
    <dbReference type="NCBI Taxonomy" id="1890683"/>
    <lineage>
        <taxon>Eukaryota</taxon>
        <taxon>Fungi</taxon>
        <taxon>Dikarya</taxon>
        <taxon>Basidiomycota</taxon>
        <taxon>Agaricomycotina</taxon>
        <taxon>Tremellomycetes</taxon>
        <taxon>Tremellales</taxon>
        <taxon>Trimorphomycetaceae</taxon>
        <taxon>Saitozyma</taxon>
    </lineage>
</organism>
<keyword evidence="6" id="KW-1185">Reference proteome</keyword>
<protein>
    <recommendedName>
        <fullName evidence="7">Major facilitator superfamily (MFS) profile domain-containing protein</fullName>
    </recommendedName>
</protein>
<evidence type="ECO:0000256" key="3">
    <source>
        <dbReference type="ARBA" id="ARBA00022989"/>
    </source>
</evidence>
<name>A0A427YF83_9TREE</name>
<sequence length="105" mass="11532">MKLAAPAYCTEIAPPQWRGKMAGVLNCGYYGGSISAAAITFGTNYVNNDWCWRIPLIGQALPALVDEAMAFLEKYHGNKDPDSAVVALEWQEFEENIAFDASDKL</sequence>
<dbReference type="AlphaFoldDB" id="A0A427YF83"/>
<dbReference type="GO" id="GO:0016020">
    <property type="term" value="C:membrane"/>
    <property type="evidence" value="ECO:0007669"/>
    <property type="project" value="UniProtKB-SubCell"/>
</dbReference>
<evidence type="ECO:0000313" key="5">
    <source>
        <dbReference type="EMBL" id="RSH89849.1"/>
    </source>
</evidence>
<proteinExistence type="predicted"/>
<dbReference type="SUPFAM" id="SSF103473">
    <property type="entry name" value="MFS general substrate transporter"/>
    <property type="match status" value="1"/>
</dbReference>
<dbReference type="Pfam" id="PF00083">
    <property type="entry name" value="Sugar_tr"/>
    <property type="match status" value="1"/>
</dbReference>
<dbReference type="EMBL" id="RSCD01000012">
    <property type="protein sequence ID" value="RSH89849.1"/>
    <property type="molecule type" value="Genomic_DNA"/>
</dbReference>
<gene>
    <name evidence="5" type="ORF">EHS25_001835</name>
</gene>
<accession>A0A427YF83</accession>
<dbReference type="GO" id="GO:0005351">
    <property type="term" value="F:carbohydrate:proton symporter activity"/>
    <property type="evidence" value="ECO:0007669"/>
    <property type="project" value="TreeGrafter"/>
</dbReference>
<keyword evidence="3" id="KW-1133">Transmembrane helix</keyword>
<evidence type="ECO:0000256" key="1">
    <source>
        <dbReference type="ARBA" id="ARBA00004141"/>
    </source>
</evidence>
<dbReference type="InterPro" id="IPR005828">
    <property type="entry name" value="MFS_sugar_transport-like"/>
</dbReference>
<dbReference type="OrthoDB" id="6133115at2759"/>
<dbReference type="Proteomes" id="UP000279259">
    <property type="component" value="Unassembled WGS sequence"/>
</dbReference>
<reference evidence="5 6" key="1">
    <citation type="submission" date="2018-11" db="EMBL/GenBank/DDBJ databases">
        <title>Genome sequence of Saitozyma podzolica DSM 27192.</title>
        <authorList>
            <person name="Aliyu H."/>
            <person name="Gorte O."/>
            <person name="Ochsenreither K."/>
        </authorList>
    </citation>
    <scope>NUCLEOTIDE SEQUENCE [LARGE SCALE GENOMIC DNA]</scope>
    <source>
        <strain evidence="5 6">DSM 27192</strain>
    </source>
</reference>
<evidence type="ECO:0000313" key="6">
    <source>
        <dbReference type="Proteomes" id="UP000279259"/>
    </source>
</evidence>
<evidence type="ECO:0000256" key="4">
    <source>
        <dbReference type="ARBA" id="ARBA00023136"/>
    </source>
</evidence>
<dbReference type="PANTHER" id="PTHR48022:SF36">
    <property type="entry name" value="LACTOSE PERMEASE, PUTATIVE (AFU_ORTHOLOGUE AFUA_1G17310)-RELATED"/>
    <property type="match status" value="1"/>
</dbReference>
<keyword evidence="2" id="KW-0812">Transmembrane</keyword>
<evidence type="ECO:0008006" key="7">
    <source>
        <dbReference type="Google" id="ProtNLM"/>
    </source>
</evidence>
<dbReference type="InterPro" id="IPR036259">
    <property type="entry name" value="MFS_trans_sf"/>
</dbReference>
<dbReference type="Gene3D" id="1.20.1250.20">
    <property type="entry name" value="MFS general substrate transporter like domains"/>
    <property type="match status" value="1"/>
</dbReference>
<comment type="subcellular location">
    <subcellularLocation>
        <location evidence="1">Membrane</location>
        <topology evidence="1">Multi-pass membrane protein</topology>
    </subcellularLocation>
</comment>
<keyword evidence="4" id="KW-0472">Membrane</keyword>